<dbReference type="SUPFAM" id="SSF48464">
    <property type="entry name" value="ENTH/VHS domain"/>
    <property type="match status" value="1"/>
</dbReference>
<dbReference type="PANTHER" id="PTHR47794">
    <property type="entry name" value="VACUOLAR PROTEIN SORTING-ASSOCIATED PROTEIN 27"/>
    <property type="match status" value="1"/>
</dbReference>
<feature type="domain" description="VHS" evidence="13">
    <location>
        <begin position="20"/>
        <end position="149"/>
    </location>
</feature>
<dbReference type="PROSITE" id="PS50179">
    <property type="entry name" value="VHS"/>
    <property type="match status" value="1"/>
</dbReference>
<sequence length="541" mass="59582">MVSILWGASTLDERIEKATSEFMPSGQENLALQLDISDDIRSKKVNAKEAMQAMKKRLGHKNPNVQLSTLSLIDTCVKNSGDVYVREIGSREFMDELATMVRRSNLNIDVKNKVLDSVQTWGIAAKGNPALGYMTDTYSLLRAEGHVFPPIKQNIDAILLEASAAPEWGDSSVCERCRTPFTMTNRKHHCRNCGGTFCQECSSRTMSLPHLAINDQVRVCDGCHLKLKMYKTGQSSLPRPPPVEPSPSASKTIIPKTASTDAYDDDLKEAIELSLAEDEKRKAGFGSGYQASSANNNASHSPSQQTSTDDNEDPDLTAAIAASLREMEIASPPQVNHQHSSVPPTYDLSPTEIENIQLFSTLMEHVYARGGNVANDPQINKLYTQIGALQPKLIRSLDSTIQKHRACVELHEKINKVVQVYDRLLEQRMSGYRSGGPTSSSSTYPYYGTNDSSGSSGIPNPTATAIPQQALDYQGYYQNTSTTMTPPYGTAPVYTSLPQQQQQQQIVYPPTAQSMDQQHQQQQSVPNGHTQVADERPLIDL</sequence>
<evidence type="ECO:0000259" key="13">
    <source>
        <dbReference type="PROSITE" id="PS50179"/>
    </source>
</evidence>
<organism evidence="14 15">
    <name type="scientific">Absidia repens</name>
    <dbReference type="NCBI Taxonomy" id="90262"/>
    <lineage>
        <taxon>Eukaryota</taxon>
        <taxon>Fungi</taxon>
        <taxon>Fungi incertae sedis</taxon>
        <taxon>Mucoromycota</taxon>
        <taxon>Mucoromycotina</taxon>
        <taxon>Mucoromycetes</taxon>
        <taxon>Mucorales</taxon>
        <taxon>Cunninghamellaceae</taxon>
        <taxon>Absidia</taxon>
    </lineage>
</organism>
<name>A0A1X2IS83_9FUNG</name>
<keyword evidence="9" id="KW-0472">Membrane</keyword>
<dbReference type="SUPFAM" id="SSF57903">
    <property type="entry name" value="FYVE/PHD zinc finger"/>
    <property type="match status" value="1"/>
</dbReference>
<feature type="compositionally biased region" description="Polar residues" evidence="11">
    <location>
        <begin position="450"/>
        <end position="464"/>
    </location>
</feature>
<evidence type="ECO:0000256" key="6">
    <source>
        <dbReference type="ARBA" id="ARBA00022753"/>
    </source>
</evidence>
<dbReference type="SMART" id="SM00288">
    <property type="entry name" value="VHS"/>
    <property type="match status" value="1"/>
</dbReference>
<dbReference type="AlphaFoldDB" id="A0A1X2IS83"/>
<evidence type="ECO:0000256" key="5">
    <source>
        <dbReference type="ARBA" id="ARBA00022737"/>
    </source>
</evidence>
<evidence type="ECO:0000256" key="4">
    <source>
        <dbReference type="ARBA" id="ARBA00022723"/>
    </source>
</evidence>
<dbReference type="SMART" id="SM00726">
    <property type="entry name" value="UIM"/>
    <property type="match status" value="2"/>
</dbReference>
<comment type="similarity">
    <text evidence="2">Belongs to the VPS27 family.</text>
</comment>
<dbReference type="GO" id="GO:0032266">
    <property type="term" value="F:phosphatidylinositol-3-phosphate binding"/>
    <property type="evidence" value="ECO:0007669"/>
    <property type="project" value="TreeGrafter"/>
</dbReference>
<dbReference type="GO" id="GO:0043328">
    <property type="term" value="P:protein transport to vacuole involved in ubiquitin-dependent protein catabolic process via the multivesicular body sorting pathway"/>
    <property type="evidence" value="ECO:0007669"/>
    <property type="project" value="TreeGrafter"/>
</dbReference>
<evidence type="ECO:0000256" key="10">
    <source>
        <dbReference type="PROSITE-ProRule" id="PRU00091"/>
    </source>
</evidence>
<keyword evidence="7 10" id="KW-0863">Zinc-finger</keyword>
<dbReference type="GO" id="GO:0043130">
    <property type="term" value="F:ubiquitin binding"/>
    <property type="evidence" value="ECO:0007669"/>
    <property type="project" value="InterPro"/>
</dbReference>
<dbReference type="InterPro" id="IPR002014">
    <property type="entry name" value="VHS_dom"/>
</dbReference>
<proteinExistence type="inferred from homology"/>
<evidence type="ECO:0000256" key="11">
    <source>
        <dbReference type="SAM" id="MobiDB-lite"/>
    </source>
</evidence>
<comment type="subcellular location">
    <subcellularLocation>
        <location evidence="1">Endosome membrane</location>
        <topology evidence="1">Peripheral membrane protein</topology>
        <orientation evidence="1">Cytoplasmic side</orientation>
    </subcellularLocation>
</comment>
<feature type="region of interest" description="Disordered" evidence="11">
    <location>
        <begin position="430"/>
        <end position="464"/>
    </location>
</feature>
<keyword evidence="8" id="KW-0862">Zinc</keyword>
<dbReference type="InterPro" id="IPR049425">
    <property type="entry name" value="Vps27_GAT-like"/>
</dbReference>
<feature type="compositionally biased region" description="Basic and acidic residues" evidence="11">
    <location>
        <begin position="532"/>
        <end position="541"/>
    </location>
</feature>
<feature type="compositionally biased region" description="Low complexity" evidence="11">
    <location>
        <begin position="430"/>
        <end position="449"/>
    </location>
</feature>
<evidence type="ECO:0000256" key="7">
    <source>
        <dbReference type="ARBA" id="ARBA00022771"/>
    </source>
</evidence>
<gene>
    <name evidence="14" type="ORF">BCR42DRAFT_407451</name>
</gene>
<evidence type="ECO:0000256" key="8">
    <source>
        <dbReference type="ARBA" id="ARBA00022833"/>
    </source>
</evidence>
<evidence type="ECO:0000256" key="9">
    <source>
        <dbReference type="ARBA" id="ARBA00023136"/>
    </source>
</evidence>
<dbReference type="Pfam" id="PF01363">
    <property type="entry name" value="FYVE"/>
    <property type="match status" value="1"/>
</dbReference>
<comment type="caution">
    <text evidence="14">The sequence shown here is derived from an EMBL/GenBank/DDBJ whole genome shotgun (WGS) entry which is preliminary data.</text>
</comment>
<keyword evidence="5" id="KW-0677">Repeat</keyword>
<dbReference type="GO" id="GO:0008270">
    <property type="term" value="F:zinc ion binding"/>
    <property type="evidence" value="ECO:0007669"/>
    <property type="project" value="UniProtKB-KW"/>
</dbReference>
<evidence type="ECO:0000313" key="14">
    <source>
        <dbReference type="EMBL" id="ORZ21382.1"/>
    </source>
</evidence>
<dbReference type="Proteomes" id="UP000193560">
    <property type="component" value="Unassembled WGS sequence"/>
</dbReference>
<dbReference type="PANTHER" id="PTHR47794:SF1">
    <property type="entry name" value="VACUOLAR PROTEIN SORTING-ASSOCIATED PROTEIN 27"/>
    <property type="match status" value="1"/>
</dbReference>
<evidence type="ECO:0000259" key="12">
    <source>
        <dbReference type="PROSITE" id="PS50178"/>
    </source>
</evidence>
<dbReference type="Gene3D" id="1.20.5.1940">
    <property type="match status" value="1"/>
</dbReference>
<feature type="domain" description="FYVE-type" evidence="12">
    <location>
        <begin position="168"/>
        <end position="228"/>
    </location>
</feature>
<dbReference type="OrthoDB" id="957735at2759"/>
<keyword evidence="4" id="KW-0479">Metal-binding</keyword>
<dbReference type="PROSITE" id="PS50178">
    <property type="entry name" value="ZF_FYVE"/>
    <property type="match status" value="1"/>
</dbReference>
<dbReference type="SUPFAM" id="SSF89009">
    <property type="entry name" value="GAT-like domain"/>
    <property type="match status" value="1"/>
</dbReference>
<dbReference type="Gene3D" id="1.25.40.90">
    <property type="match status" value="1"/>
</dbReference>
<dbReference type="CDD" id="cd16979">
    <property type="entry name" value="VHS_Vps27"/>
    <property type="match status" value="1"/>
</dbReference>
<dbReference type="Gene3D" id="6.10.140.100">
    <property type="match status" value="1"/>
</dbReference>
<dbReference type="SMART" id="SM00064">
    <property type="entry name" value="FYVE"/>
    <property type="match status" value="1"/>
</dbReference>
<dbReference type="InterPro" id="IPR003903">
    <property type="entry name" value="UIM_dom"/>
</dbReference>
<protein>
    <recommendedName>
        <fullName evidence="3">Vacuolar protein sorting-associated protein 27</fullName>
    </recommendedName>
</protein>
<dbReference type="InterPro" id="IPR013083">
    <property type="entry name" value="Znf_RING/FYVE/PHD"/>
</dbReference>
<feature type="region of interest" description="Disordered" evidence="11">
    <location>
        <begin position="233"/>
        <end position="261"/>
    </location>
</feature>
<dbReference type="InterPro" id="IPR011011">
    <property type="entry name" value="Znf_FYVE_PHD"/>
</dbReference>
<keyword evidence="15" id="KW-1185">Reference proteome</keyword>
<evidence type="ECO:0000313" key="15">
    <source>
        <dbReference type="Proteomes" id="UP000193560"/>
    </source>
</evidence>
<dbReference type="InterPro" id="IPR000306">
    <property type="entry name" value="Znf_FYVE"/>
</dbReference>
<keyword evidence="6" id="KW-0967">Endosome</keyword>
<evidence type="ECO:0000256" key="1">
    <source>
        <dbReference type="ARBA" id="ARBA00004125"/>
    </source>
</evidence>
<dbReference type="PROSITE" id="PS50330">
    <property type="entry name" value="UIM"/>
    <property type="match status" value="1"/>
</dbReference>
<accession>A0A1X2IS83</accession>
<reference evidence="14 15" key="1">
    <citation type="submission" date="2016-07" db="EMBL/GenBank/DDBJ databases">
        <title>Pervasive Adenine N6-methylation of Active Genes in Fungi.</title>
        <authorList>
            <consortium name="DOE Joint Genome Institute"/>
            <person name="Mondo S.J."/>
            <person name="Dannebaum R.O."/>
            <person name="Kuo R.C."/>
            <person name="Labutti K."/>
            <person name="Haridas S."/>
            <person name="Kuo A."/>
            <person name="Salamov A."/>
            <person name="Ahrendt S.R."/>
            <person name="Lipzen A."/>
            <person name="Sullivan W."/>
            <person name="Andreopoulos W.B."/>
            <person name="Clum A."/>
            <person name="Lindquist E."/>
            <person name="Daum C."/>
            <person name="Ramamoorthy G.K."/>
            <person name="Gryganskyi A."/>
            <person name="Culley D."/>
            <person name="Magnuson J.K."/>
            <person name="James T.Y."/>
            <person name="O'Malley M.A."/>
            <person name="Stajich J.E."/>
            <person name="Spatafora J.W."/>
            <person name="Visel A."/>
            <person name="Grigoriev I.V."/>
        </authorList>
    </citation>
    <scope>NUCLEOTIDE SEQUENCE [LARGE SCALE GENOMIC DNA]</scope>
    <source>
        <strain evidence="14 15">NRRL 1336</strain>
    </source>
</reference>
<dbReference type="STRING" id="90262.A0A1X2IS83"/>
<dbReference type="EMBL" id="MCGE01000005">
    <property type="protein sequence ID" value="ORZ21382.1"/>
    <property type="molecule type" value="Genomic_DNA"/>
</dbReference>
<dbReference type="GO" id="GO:0033565">
    <property type="term" value="C:ESCRT-0 complex"/>
    <property type="evidence" value="ECO:0007669"/>
    <property type="project" value="TreeGrafter"/>
</dbReference>
<dbReference type="Gene3D" id="3.30.40.10">
    <property type="entry name" value="Zinc/RING finger domain, C3HC4 (zinc finger)"/>
    <property type="match status" value="1"/>
</dbReference>
<dbReference type="InterPro" id="IPR008942">
    <property type="entry name" value="ENTH_VHS"/>
</dbReference>
<evidence type="ECO:0000256" key="3">
    <source>
        <dbReference type="ARBA" id="ARBA00017753"/>
    </source>
</evidence>
<evidence type="ECO:0000256" key="2">
    <source>
        <dbReference type="ARBA" id="ARBA00008597"/>
    </source>
</evidence>
<dbReference type="Pfam" id="PF00790">
    <property type="entry name" value="VHS"/>
    <property type="match status" value="1"/>
</dbReference>
<dbReference type="Pfam" id="PF21356">
    <property type="entry name" value="Vps27_GAT-like"/>
    <property type="match status" value="1"/>
</dbReference>
<dbReference type="InterPro" id="IPR017455">
    <property type="entry name" value="Znf_FYVE-rel"/>
</dbReference>
<feature type="compositionally biased region" description="Low complexity" evidence="11">
    <location>
        <begin position="290"/>
        <end position="305"/>
    </location>
</feature>
<feature type="region of interest" description="Disordered" evidence="11">
    <location>
        <begin position="508"/>
        <end position="541"/>
    </location>
</feature>
<dbReference type="GO" id="GO:0006623">
    <property type="term" value="P:protein targeting to vacuole"/>
    <property type="evidence" value="ECO:0007669"/>
    <property type="project" value="TreeGrafter"/>
</dbReference>
<dbReference type="GO" id="GO:0010008">
    <property type="term" value="C:endosome membrane"/>
    <property type="evidence" value="ECO:0007669"/>
    <property type="project" value="UniProtKB-SubCell"/>
</dbReference>
<feature type="region of interest" description="Disordered" evidence="11">
    <location>
        <begin position="285"/>
        <end position="314"/>
    </location>
</feature>